<evidence type="ECO:0000313" key="3">
    <source>
        <dbReference type="EMBL" id="NHK29330.1"/>
    </source>
</evidence>
<feature type="signal peptide" evidence="1">
    <location>
        <begin position="1"/>
        <end position="26"/>
    </location>
</feature>
<proteinExistence type="predicted"/>
<gene>
    <name evidence="3" type="ORF">FF098_015540</name>
    <name evidence="2" type="ORF">GCM10011355_30970</name>
</gene>
<dbReference type="EMBL" id="BMGZ01000004">
    <property type="protein sequence ID" value="GGI01108.1"/>
    <property type="molecule type" value="Genomic_DNA"/>
</dbReference>
<keyword evidence="5" id="KW-1185">Reference proteome</keyword>
<dbReference type="RefSeq" id="WP_155142262.1">
    <property type="nucleotide sequence ID" value="NZ_BMGZ01000004.1"/>
</dbReference>
<sequence>MKSALTPIFAAMAALALTILPGTASAQSSDIYDGNAGGLQGGWQDWSWAEIEMQSPVGGEIYPIKITADEWEALQLGRQDKVMVPEGLTLDFYINGGTGGGQRIAVQFANVDEQIGETYVIELKATTWSPVSINLDEIGVSGKKFNIIRVICQQQSACAPFYVDKMFFGSPAAE</sequence>
<accession>A0A8J3ES21</accession>
<evidence type="ECO:0000313" key="4">
    <source>
        <dbReference type="Proteomes" id="UP000621856"/>
    </source>
</evidence>
<dbReference type="AlphaFoldDB" id="A0A8J3ES21"/>
<dbReference type="Proteomes" id="UP000621856">
    <property type="component" value="Unassembled WGS sequence"/>
</dbReference>
<dbReference type="EMBL" id="VCJR02000004">
    <property type="protein sequence ID" value="NHK29330.1"/>
    <property type="molecule type" value="Genomic_DNA"/>
</dbReference>
<reference evidence="3 5" key="2">
    <citation type="submission" date="2020-02" db="EMBL/GenBank/DDBJ databases">
        <title>Genome sequence of Parvularcula flava strain NH6-79.</title>
        <authorList>
            <person name="Abdul Karim M.H."/>
            <person name="Lam M.Q."/>
            <person name="Chen S.J."/>
            <person name="Yahya A."/>
            <person name="Shahir S."/>
            <person name="Shamsir M.S."/>
            <person name="Chong C.S."/>
        </authorList>
    </citation>
    <scope>NUCLEOTIDE SEQUENCE [LARGE SCALE GENOMIC DNA]</scope>
    <source>
        <strain evidence="3 5">NH6-79</strain>
    </source>
</reference>
<keyword evidence="1" id="KW-0732">Signal</keyword>
<name>A0A8J3ES21_9PROT</name>
<feature type="chain" id="PRO_5035256512" evidence="1">
    <location>
        <begin position="27"/>
        <end position="174"/>
    </location>
</feature>
<reference evidence="2" key="1">
    <citation type="journal article" date="2014" name="Int. J. Syst. Evol. Microbiol.">
        <title>Complete genome sequence of Corynebacterium casei LMG S-19264T (=DSM 44701T), isolated from a smear-ripened cheese.</title>
        <authorList>
            <consortium name="US DOE Joint Genome Institute (JGI-PGF)"/>
            <person name="Walter F."/>
            <person name="Albersmeier A."/>
            <person name="Kalinowski J."/>
            <person name="Ruckert C."/>
        </authorList>
    </citation>
    <scope>NUCLEOTIDE SEQUENCE</scope>
    <source>
        <strain evidence="2">CGMCC 1.14984</strain>
    </source>
</reference>
<dbReference type="Proteomes" id="UP000818603">
    <property type="component" value="Unassembled WGS sequence"/>
</dbReference>
<evidence type="ECO:0000256" key="1">
    <source>
        <dbReference type="SAM" id="SignalP"/>
    </source>
</evidence>
<organism evidence="2 4">
    <name type="scientific">Aquisalinus luteolus</name>
    <dbReference type="NCBI Taxonomy" id="1566827"/>
    <lineage>
        <taxon>Bacteria</taxon>
        <taxon>Pseudomonadati</taxon>
        <taxon>Pseudomonadota</taxon>
        <taxon>Alphaproteobacteria</taxon>
        <taxon>Parvularculales</taxon>
        <taxon>Parvularculaceae</taxon>
        <taxon>Aquisalinus</taxon>
    </lineage>
</organism>
<comment type="caution">
    <text evidence="2">The sequence shown here is derived from an EMBL/GenBank/DDBJ whole genome shotgun (WGS) entry which is preliminary data.</text>
</comment>
<evidence type="ECO:0000313" key="2">
    <source>
        <dbReference type="EMBL" id="GGI01108.1"/>
    </source>
</evidence>
<evidence type="ECO:0000313" key="5">
    <source>
        <dbReference type="Proteomes" id="UP000818603"/>
    </source>
</evidence>
<dbReference type="Gene3D" id="2.60.120.430">
    <property type="entry name" value="Galactose-binding lectin"/>
    <property type="match status" value="1"/>
</dbReference>
<reference evidence="2" key="3">
    <citation type="submission" date="2020-09" db="EMBL/GenBank/DDBJ databases">
        <authorList>
            <person name="Sun Q."/>
            <person name="Zhou Y."/>
        </authorList>
    </citation>
    <scope>NUCLEOTIDE SEQUENCE</scope>
    <source>
        <strain evidence="2">CGMCC 1.14984</strain>
    </source>
</reference>
<protein>
    <submittedName>
        <fullName evidence="2">Uncharacterized protein</fullName>
    </submittedName>
</protein>